<keyword evidence="2" id="KW-1185">Reference proteome</keyword>
<reference evidence="1 2" key="1">
    <citation type="submission" date="2017-07" db="EMBL/GenBank/DDBJ databases">
        <title>Genome sequencing and assembly of Paenibacillus rigui.</title>
        <authorList>
            <person name="Mayilraj S."/>
        </authorList>
    </citation>
    <scope>NUCLEOTIDE SEQUENCE [LARGE SCALE GENOMIC DNA]</scope>
    <source>
        <strain evidence="1 2">JCM 16352</strain>
    </source>
</reference>
<gene>
    <name evidence="1" type="ORF">CF651_07055</name>
</gene>
<dbReference type="OrthoDB" id="2608117at2"/>
<name>A0A229UVZ4_9BACL</name>
<comment type="caution">
    <text evidence="1">The sequence shown here is derived from an EMBL/GenBank/DDBJ whole genome shotgun (WGS) entry which is preliminary data.</text>
</comment>
<dbReference type="AlphaFoldDB" id="A0A229UVZ4"/>
<sequence>MTLLNDAEKVNYLIHILDRHIKKIPTEGTFAYYLESLCIFLKTKDAILQKEAIYNSELFIDTISHGLRKQLTYKHVIGSLIAAFDKAGYSDSMDAAAIIIEFEQFLKQMPSEEVENVYKERWSES</sequence>
<evidence type="ECO:0000313" key="1">
    <source>
        <dbReference type="EMBL" id="OXM87069.1"/>
    </source>
</evidence>
<protein>
    <submittedName>
        <fullName evidence="1">Uncharacterized protein</fullName>
    </submittedName>
</protein>
<dbReference type="RefSeq" id="WP_094014165.1">
    <property type="nucleotide sequence ID" value="NZ_NMQW01000009.1"/>
</dbReference>
<proteinExistence type="predicted"/>
<organism evidence="1 2">
    <name type="scientific">Paenibacillus rigui</name>
    <dbReference type="NCBI Taxonomy" id="554312"/>
    <lineage>
        <taxon>Bacteria</taxon>
        <taxon>Bacillati</taxon>
        <taxon>Bacillota</taxon>
        <taxon>Bacilli</taxon>
        <taxon>Bacillales</taxon>
        <taxon>Paenibacillaceae</taxon>
        <taxon>Paenibacillus</taxon>
    </lineage>
</organism>
<evidence type="ECO:0000313" key="2">
    <source>
        <dbReference type="Proteomes" id="UP000215509"/>
    </source>
</evidence>
<accession>A0A229UVZ4</accession>
<dbReference type="Proteomes" id="UP000215509">
    <property type="component" value="Unassembled WGS sequence"/>
</dbReference>
<dbReference type="EMBL" id="NMQW01000009">
    <property type="protein sequence ID" value="OXM87069.1"/>
    <property type="molecule type" value="Genomic_DNA"/>
</dbReference>